<keyword evidence="4" id="KW-0067">ATP-binding</keyword>
<accession>A0A5C7IYE2</accession>
<evidence type="ECO:0000256" key="3">
    <source>
        <dbReference type="ARBA" id="ARBA00022821"/>
    </source>
</evidence>
<comment type="caution">
    <text evidence="6">The sequence shown here is derived from an EMBL/GenBank/DDBJ whole genome shotgun (WGS) entry which is preliminary data.</text>
</comment>
<dbReference type="InterPro" id="IPR003593">
    <property type="entry name" value="AAA+_ATPase"/>
</dbReference>
<dbReference type="PRINTS" id="PR00364">
    <property type="entry name" value="DISEASERSIST"/>
</dbReference>
<dbReference type="InterPro" id="IPR057135">
    <property type="entry name" value="At4g27190-like_LRR"/>
</dbReference>
<dbReference type="SUPFAM" id="SSF52540">
    <property type="entry name" value="P-loop containing nucleoside triphosphate hydrolases"/>
    <property type="match status" value="1"/>
</dbReference>
<dbReference type="Gene3D" id="3.80.10.10">
    <property type="entry name" value="Ribonuclease Inhibitor"/>
    <property type="match status" value="14"/>
</dbReference>
<evidence type="ECO:0000313" key="7">
    <source>
        <dbReference type="Proteomes" id="UP000323000"/>
    </source>
</evidence>
<dbReference type="EMBL" id="VAHF01000001">
    <property type="protein sequence ID" value="TXG73904.1"/>
    <property type="molecule type" value="Genomic_DNA"/>
</dbReference>
<evidence type="ECO:0000256" key="4">
    <source>
        <dbReference type="ARBA" id="ARBA00022840"/>
    </source>
</evidence>
<evidence type="ECO:0000256" key="1">
    <source>
        <dbReference type="ARBA" id="ARBA00008894"/>
    </source>
</evidence>
<dbReference type="Gene3D" id="1.10.8.430">
    <property type="entry name" value="Helical domain of apoptotic protease-activating factors"/>
    <property type="match status" value="1"/>
</dbReference>
<dbReference type="InterPro" id="IPR042197">
    <property type="entry name" value="Apaf_helical"/>
</dbReference>
<name>A0A5C7IYE2_9ROSI</name>
<dbReference type="InterPro" id="IPR032675">
    <property type="entry name" value="LRR_dom_sf"/>
</dbReference>
<evidence type="ECO:0000313" key="6">
    <source>
        <dbReference type="EMBL" id="TXG73904.1"/>
    </source>
</evidence>
<dbReference type="InterPro" id="IPR027417">
    <property type="entry name" value="P-loop_NTPase"/>
</dbReference>
<keyword evidence="7" id="KW-1185">Reference proteome</keyword>
<evidence type="ECO:0000259" key="5">
    <source>
        <dbReference type="SMART" id="SM00382"/>
    </source>
</evidence>
<reference evidence="7" key="1">
    <citation type="journal article" date="2019" name="Gigascience">
        <title>De novo genome assembly of the endangered Acer yangbiense, a plant species with extremely small populations endemic to Yunnan Province, China.</title>
        <authorList>
            <person name="Yang J."/>
            <person name="Wariss H.M."/>
            <person name="Tao L."/>
            <person name="Zhang R."/>
            <person name="Yun Q."/>
            <person name="Hollingsworth P."/>
            <person name="Dao Z."/>
            <person name="Luo G."/>
            <person name="Guo H."/>
            <person name="Ma Y."/>
            <person name="Sun W."/>
        </authorList>
    </citation>
    <scope>NUCLEOTIDE SEQUENCE [LARGE SCALE GENOMIC DNA]</scope>
    <source>
        <strain evidence="7">cv. Malutang</strain>
    </source>
</reference>
<dbReference type="OrthoDB" id="976457at2759"/>
<dbReference type="Pfam" id="PF00931">
    <property type="entry name" value="NB-ARC"/>
    <property type="match status" value="1"/>
</dbReference>
<dbReference type="PANTHER" id="PTHR33463">
    <property type="entry name" value="NB-ARC DOMAIN-CONTAINING PROTEIN-RELATED"/>
    <property type="match status" value="1"/>
</dbReference>
<keyword evidence="3" id="KW-0611">Plant defense</keyword>
<dbReference type="InterPro" id="IPR002182">
    <property type="entry name" value="NB-ARC"/>
</dbReference>
<protein>
    <recommendedName>
        <fullName evidence="5">AAA+ ATPase domain-containing protein</fullName>
    </recommendedName>
</protein>
<dbReference type="Proteomes" id="UP000323000">
    <property type="component" value="Chromosome 1"/>
</dbReference>
<dbReference type="SUPFAM" id="SSF52047">
    <property type="entry name" value="RNI-like"/>
    <property type="match status" value="5"/>
</dbReference>
<organism evidence="6 7">
    <name type="scientific">Acer yangbiense</name>
    <dbReference type="NCBI Taxonomy" id="1000413"/>
    <lineage>
        <taxon>Eukaryota</taxon>
        <taxon>Viridiplantae</taxon>
        <taxon>Streptophyta</taxon>
        <taxon>Embryophyta</taxon>
        <taxon>Tracheophyta</taxon>
        <taxon>Spermatophyta</taxon>
        <taxon>Magnoliopsida</taxon>
        <taxon>eudicotyledons</taxon>
        <taxon>Gunneridae</taxon>
        <taxon>Pentapetalae</taxon>
        <taxon>rosids</taxon>
        <taxon>malvids</taxon>
        <taxon>Sapindales</taxon>
        <taxon>Sapindaceae</taxon>
        <taxon>Hippocastanoideae</taxon>
        <taxon>Acereae</taxon>
        <taxon>Acer</taxon>
    </lineage>
</organism>
<dbReference type="Gene3D" id="3.40.50.300">
    <property type="entry name" value="P-loop containing nucleotide triphosphate hydrolases"/>
    <property type="match status" value="1"/>
</dbReference>
<dbReference type="InterPro" id="IPR050905">
    <property type="entry name" value="Plant_NBS-LRR"/>
</dbReference>
<dbReference type="SUPFAM" id="SSF52058">
    <property type="entry name" value="L domain-like"/>
    <property type="match status" value="5"/>
</dbReference>
<dbReference type="PANTHER" id="PTHR33463:SF203">
    <property type="entry name" value="AAA+ ATPASE DOMAIN-CONTAINING PROTEIN"/>
    <property type="match status" value="1"/>
</dbReference>
<dbReference type="GO" id="GO:0006952">
    <property type="term" value="P:defense response"/>
    <property type="evidence" value="ECO:0007669"/>
    <property type="project" value="UniProtKB-KW"/>
</dbReference>
<keyword evidence="2" id="KW-0547">Nucleotide-binding</keyword>
<dbReference type="SMART" id="SM00382">
    <property type="entry name" value="AAA"/>
    <property type="match status" value="1"/>
</dbReference>
<dbReference type="GO" id="GO:0005524">
    <property type="term" value="F:ATP binding"/>
    <property type="evidence" value="ECO:0007669"/>
    <property type="project" value="UniProtKB-KW"/>
</dbReference>
<gene>
    <name evidence="6" type="ORF">EZV62_002483</name>
</gene>
<evidence type="ECO:0000256" key="2">
    <source>
        <dbReference type="ARBA" id="ARBA00022741"/>
    </source>
</evidence>
<proteinExistence type="inferred from homology"/>
<comment type="similarity">
    <text evidence="1">Belongs to the disease resistance NB-LRR family.</text>
</comment>
<feature type="domain" description="AAA+ ATPase" evidence="5">
    <location>
        <begin position="173"/>
        <end position="331"/>
    </location>
</feature>
<sequence length="3819" mass="437843">MVDVVISIAAKVAELMVVPVGKHICYPFKYRSNMDELKKQVEKLKGVREMLQHSVDDAKTQGDEIEKVVEKWLTKVDEFTEGVVKPIIDDQDKVGKLCSIGFCPNLMARYSLSKKAAKTAKEGIDLWVEGKFEKVSHRPLLRKTISTYIRGYEDFDSRTPIFQEIMQALKDDNFKMIGVYGMGGVGKTTLVKRVVGQAIEDKLFDFEIMVDITESPDIKKIQEQIADHLGLNFHEESLPRRAVRLRDRLKKEKKVLIVLDNIWAKLDLEAVGIPFGHEEEKGSSSLQEEDRKGRNDDHRRCKILLTSRSEVVLSNDMNAEKNFLVEILSEAEAGNLFWKIVGDSARNCDFDPIGDEIIQYCAGLPVVIATIASALKKKSLFDWKDALDQLRRSDPRHIKGMDANVYSAIKLSYDFLESEEAKSVFLLCSLENASSDMSIDYLLRYCMGLGLFQNVSTLEQGRNRLHTLINHLKASCLLLDGNTNEYVKMHDIIHAVAVSIASTDKLMFNIQDVTDLKEMLEEKLPKDSIAISLFYKDVSMLPERLAYPKLKLFFLVMEEFSLQIPDTFFERMEELKVLDMTKIHMLSLPSSLSKLTKLQTLCLDQCQLRNLAIIGELKRLEILCFWGSDIEQLPAQIGQLTRLRLLELRDCSNLKVISPNVLSSLTRLEELYMGNSFIQWEVEGQNNASLSELKQLSRLTTLEIHVLDAQIMPQDLMIFEKLERYKIIIGDVWKWSHNYEASRMLKLKLNNSIDLRNGIKILLSRAEYLYLDELKGVKNVIYQLDGEGFPQLKHLHVQNGSEIQYIVNSIGWGQCNVFPMLQSLFLHNLINLEKICHGQLATESFKKLKIMKIGRCDGLKHLFSFSMAKNLLQLQEIEVTNCKKLEEIVFNESHEQFQQNDSVNKIVFTQLHTMRLRYLPQLTSFGFKESTPYAGSDEIFAEDELGGFVPSFGQNVLLPGLENLKLSSINIECMWLDQLPAISSCCQTLTSLTVEECSGNLKFLFSYSMVKSLVQLENLEIRNCKSIEGIINTEEFRGEGKMIKMVFAKLIKMQLKGLPNLTQFGSGNSIEFHSMTQLSIEDCPKLKTFSHALTSADIKQSNEIEQMNCQYDIHPLFGETVVLPTLAFLNLSSICIQTIWHNQLQPISSSFQNLTEIVMDGCDTLKHVYSSSMVESLIQLKKLEISNCKLMEAVIITQGERTSNTLFPKLYRLRLKQLPKLTSFCNFVGKSIELPSLNHLWLGNCPKMQAFVSNSPDADIPTNKEEQVNSEQSLHANIQPLFDEKVRIPNLKFLHIEQMTMKKIWHHDQLASDSFSKIDSFGVLDCHNLLNIFPSNMFGRLQKIEVLVIVKCNSLEEIFEELNISACMMEEIMAREEVEAVPYRFVFPQLKWLELLDLPSLRSFYPGVYISEWPKLKKLRMWGCNKVDILSSEFLSLQKSHGESQLENSIQESLFIVDKVAFPQVEQLTLEWNWIVKEILHGKFSDYSWNLKVLGLRNASKQSDICPCCFLYTLPNLERLDVWFGFFEEIFICEGLDCKVEHVEAPGKLNYLRLFGMKDSSHVWEENSLPSRVFRNLTTLEVLKCDNLQTLVPSFVSFQNLSALEVSNCNGLVNLLAVSVAKSLVQLIRLKIKECKMMEKIVTHGRVDETEDMIIFNQLKYLELQCLPRLTSFCSENYVVKFPSLQQVVVGQCQSMKIFSHGALSTPRLHKLQITEADEEGNWEGDLNTTIQKMLKEMVGFRGIENFTVSDFPHLKEVWHNQLLVGYFSNLKSLVVDDKCSSLKYMFTPSLALGLVQLRELEIKNCTVLEAIIVIEEGRTDNTLFPNLTRLELKDLPKLLRFCNFPGNSIELPSLARLRIDNCPNMETFISGSTDADMPASKENLHTDIQPFFDEKVRIPDLKFLQLKQMKMKKIWHHDQLTSDSFSKIDSFGVFDCHNLLNIFPSNMLGRLQKLEVLVISRCNSLEEVFEELKISSCKMEEIVAKEDLEAVPRFVFPQLKWLQLVDLPSLRSFYSGVYILEWPKLKKLRMWGCNKVEMLTSEILSLQKSHGESLHENSIQEPLFIVDKVAFPEVEELTLEWDLIVKEIQHGKFSEYSCNLKVLGLISSSKESAICPCCFLYTLPNLERLDVWFGFFEEIFICEGLDCKVKHVEAPGKLNYLTLTEMEDSSLVWEENSLPSRVFRNLTTLGVLICNKLKTLVPSFVSFQNLSALEVSKCNGLVNLLAVSVAKSLVQLTRLKITECKMREKIVTHGWVDEMEDMIIFNQLKYLELQCLPRLTSFCSDNYAVEFPYLQQVVVGQCQSMKIFSHGALSTPRLHKLQITEADEEGNWEGDLNTTIQKMFKEMVGFRGIEELTLSEFPHLKEVWHSQFPISFFGSLKSLVVDYDCSSLGYIFTSSVALGLVQLRELEIKNCAVLESITVIEEERTDNTLFPNLTRLELKDLPKLLRFCNFPGYSVELPTLARLCIDNCPNMDTFISGSTDAEMPASKENLHTDIQPFFDEKVALSTLASLNLSSIGIKTIWHNQLQSMSLSFQNITNIIIDDCDTLKYAFSSSIESLIQLEVLEISNCKFMEVIILTQGERTSNTLFPKLRQLDLKHLPKLTSFCNFKGKSIELPSLDELWLENCPKMQAFVSNSPDADIPTNKEEQVNSEQGLHANIQPLFDEKVRIPNLKSLVIDQMNMKKIWHHDQLTSDSFSKMDYFAVYNCHNLLNIFPYNMLGRLEKIEELFIGNCNSLEEIFEEIKISPCMMEEIVPNEDIEAVPRFVFPQLKQLELWKLPSLRSFYSGVYISEWPKLKKLEMWSCNKVEILTSEFLSLQKSHGKSQLENSIQKPLFIVDKVAFPQVEQLTLEWNWIVKEILHGKFSDYSWNLKVLGLRNASKQSDICPCCFLYTLPNLERLDVWFGFFEEIFICEGLDCKVEHVEAPGKLNYLRFAQLEDSSLVWEENSIPSKIFLNLTTLKVSECNNLKTLVPSFVSFQNLTTLKVSNCNGLVNLLAVSVAKSLVQLSRLKITECKMIEKIVTHGWVDETEDMIIFNQLKYLELHCLPRLTSFCSENYIVKFPSLQQVVVGQCQSMKIFSHGALSTPRLHKLQITEADEEGNWEGDLNTTIKKMFKEMVEFRGIENFTVSDFPHLKEAWHNQLLIGYFTNLKSLVVDDKCSSLKFMFTPSLALGLVQLQELVIKNCAVLEAIIVIVEERIDNTLFPSLTRLELKDLPKLSRFYTFPGNSIELPSLAQLWIDNCPNMETFISGSTDADITASKENLHTDIQPFFDEKLRLPNLKELFLNKMDRLRKIWHHQLTSDSFCKLESLGVYNCHKLLIVFPSNMLGRLQKLEILCLRNCSSLDEIFEPQASGCGKTQAITATQLRKLELRDLPKLKHVWTMDSQGLLSFPNLLSIKVTGCDSLKSIFPASVGRNLLHLDEVWIEKCCMVEEIFAKEEEVNEVVPRFPRLTFLKLAKLSRLQSFYPMVHISEWPMLKELQILYCDKIEISASKNLRFQLSDGESQHEMPMGQPLLLLDKVPLANLECLGLDWKWIEKEALHEKLQEYSCQLKFLKIDGFHKGTDICVFCFLNKLPNLEKLQVSTCFFNEVFLSEGLGCEEEHVETPSKLSKLRLYDVYDSLLLWEENSLCSKVFQNLAILEVACCNNLKSLVPSHVSFQNLTTLEVLYCNELLNLVAVSTAKSLVQLTKLIISNCKLMEEIIIHEGDEAEDRIIFKKLRYVELQCLPSLTSFYYGNYTIEFPSLQQVVVRECLKMQIFSRGILNTPRLHTLQTTEAEGDGFWEGDLNTTIEHLFIEFQISGLFSECMIKSSE</sequence>
<dbReference type="Pfam" id="PF23247">
    <property type="entry name" value="LRR_RPS2"/>
    <property type="match status" value="18"/>
</dbReference>
<dbReference type="GO" id="GO:0043531">
    <property type="term" value="F:ADP binding"/>
    <property type="evidence" value="ECO:0007669"/>
    <property type="project" value="InterPro"/>
</dbReference>